<reference evidence="2" key="1">
    <citation type="submission" date="2023-10" db="EMBL/GenBank/DDBJ databases">
        <authorList>
            <person name="Chen Y."/>
            <person name="Shah S."/>
            <person name="Dougan E. K."/>
            <person name="Thang M."/>
            <person name="Chan C."/>
        </authorList>
    </citation>
    <scope>NUCLEOTIDE SEQUENCE [LARGE SCALE GENOMIC DNA]</scope>
</reference>
<evidence type="ECO:0000256" key="1">
    <source>
        <dbReference type="SAM" id="Phobius"/>
    </source>
</evidence>
<accession>A0ABN9VMR1</accession>
<feature type="non-terminal residue" evidence="2">
    <location>
        <position position="1"/>
    </location>
</feature>
<dbReference type="EMBL" id="CAUYUJ010017244">
    <property type="protein sequence ID" value="CAK0873129.1"/>
    <property type="molecule type" value="Genomic_DNA"/>
</dbReference>
<evidence type="ECO:0000313" key="2">
    <source>
        <dbReference type="EMBL" id="CAK0873129.1"/>
    </source>
</evidence>
<proteinExistence type="predicted"/>
<evidence type="ECO:0008006" key="4">
    <source>
        <dbReference type="Google" id="ProtNLM"/>
    </source>
</evidence>
<keyword evidence="1" id="KW-1133">Transmembrane helix</keyword>
<dbReference type="Proteomes" id="UP001189429">
    <property type="component" value="Unassembled WGS sequence"/>
</dbReference>
<keyword evidence="3" id="KW-1185">Reference proteome</keyword>
<sequence length="143" mass="15844">APPPGRGMSTVVRKPHGGAVVQEDGRSWRLIFVAFWFLLNISIGIVTKSLFLNEQVCLREYGCHNFKFPLAMTCIHLMTTQVFTYIHVFVIRGSANGPELDWPARVQKVVPLALCFAIAVGLGNVSLNYPGTCGNFRRRATGH</sequence>
<keyword evidence="1" id="KW-0472">Membrane</keyword>
<feature type="transmembrane region" description="Helical" evidence="1">
    <location>
        <begin position="28"/>
        <end position="47"/>
    </location>
</feature>
<protein>
    <recommendedName>
        <fullName evidence="4">Very-long-chain 3-oxoacyl-CoA synthase</fullName>
    </recommendedName>
</protein>
<keyword evidence="1" id="KW-0812">Transmembrane</keyword>
<feature type="non-terminal residue" evidence="2">
    <location>
        <position position="143"/>
    </location>
</feature>
<feature type="transmembrane region" description="Helical" evidence="1">
    <location>
        <begin position="68"/>
        <end position="89"/>
    </location>
</feature>
<feature type="transmembrane region" description="Helical" evidence="1">
    <location>
        <begin position="109"/>
        <end position="129"/>
    </location>
</feature>
<gene>
    <name evidence="2" type="ORF">PCOR1329_LOCUS58421</name>
</gene>
<evidence type="ECO:0000313" key="3">
    <source>
        <dbReference type="Proteomes" id="UP001189429"/>
    </source>
</evidence>
<organism evidence="2 3">
    <name type="scientific">Prorocentrum cordatum</name>
    <dbReference type="NCBI Taxonomy" id="2364126"/>
    <lineage>
        <taxon>Eukaryota</taxon>
        <taxon>Sar</taxon>
        <taxon>Alveolata</taxon>
        <taxon>Dinophyceae</taxon>
        <taxon>Prorocentrales</taxon>
        <taxon>Prorocentraceae</taxon>
        <taxon>Prorocentrum</taxon>
    </lineage>
</organism>
<name>A0ABN9VMR1_9DINO</name>
<comment type="caution">
    <text evidence="2">The sequence shown here is derived from an EMBL/GenBank/DDBJ whole genome shotgun (WGS) entry which is preliminary data.</text>
</comment>